<dbReference type="GO" id="GO:0008218">
    <property type="term" value="P:bioluminescence"/>
    <property type="evidence" value="ECO:0007669"/>
    <property type="project" value="InterPro"/>
</dbReference>
<dbReference type="Gene3D" id="3.40.50.12780">
    <property type="entry name" value="N-terminal domain of ligase-like"/>
    <property type="match status" value="1"/>
</dbReference>
<dbReference type="AlphaFoldDB" id="A0A369B7D5"/>
<comment type="caution">
    <text evidence="2">The sequence shown here is derived from an EMBL/GenBank/DDBJ whole genome shotgun (WGS) entry which is preliminary data.</text>
</comment>
<feature type="domain" description="Acyl-protein synthetase LuxE" evidence="1">
    <location>
        <begin position="15"/>
        <end position="112"/>
    </location>
</feature>
<name>A0A369B7D5_9FIRM</name>
<dbReference type="InterPro" id="IPR007534">
    <property type="entry name" value="LuxE"/>
</dbReference>
<gene>
    <name evidence="2" type="ORF">DFR58_11011</name>
</gene>
<sequence length="387" mass="44096">MYEILGKLAISPYLFHCEKGEQDKIKFEVIQKSFHYHYEKNDYYRSLCEVSGISPEDIQGIGDFHKIPLIPIRSFKQQEQETQYLLSVPLKTIEHELRSSGTSGTPSVARRDYDTYTIAQMLYIGTYREFLFRDFPTGGKSAGVYLVPSPAEVPDMGMIKGFTLLNFALHTCGYAVENMKLNCEKAVKFLQQWEGKFTRFLLSPPFMLSSFVDYLAQNDIRIKLDKHSKIVTVGGWKHHTGAMIPREELDRKCEEYLGVNKSQIRDFYGLAESNLMAFECENNNKHIPPTVHVSIRDMGNPASEAEDGKEGLIAILDPISTSYPGFILTEDLATLKRDCECSCGRTSDVMSKIGRAPKSDLRNCALSLEKFMAEKDKRKSIWLDEKI</sequence>
<dbReference type="InterPro" id="IPR042099">
    <property type="entry name" value="ANL_N_sf"/>
</dbReference>
<dbReference type="OrthoDB" id="580775at2"/>
<proteinExistence type="predicted"/>
<evidence type="ECO:0000313" key="3">
    <source>
        <dbReference type="Proteomes" id="UP000253034"/>
    </source>
</evidence>
<dbReference type="SUPFAM" id="SSF56801">
    <property type="entry name" value="Acetyl-CoA synthetase-like"/>
    <property type="match status" value="1"/>
</dbReference>
<dbReference type="PANTHER" id="PTHR36932:SF1">
    <property type="entry name" value="CAPSULAR POLYSACCHARIDE BIOSYNTHESIS PROTEIN"/>
    <property type="match status" value="1"/>
</dbReference>
<dbReference type="PANTHER" id="PTHR36932">
    <property type="entry name" value="CAPSULAR POLYSACCHARIDE BIOSYNTHESIS PROTEIN"/>
    <property type="match status" value="1"/>
</dbReference>
<dbReference type="GO" id="GO:0047474">
    <property type="term" value="F:long-chain fatty acid--protein ligase activity"/>
    <property type="evidence" value="ECO:0007669"/>
    <property type="project" value="InterPro"/>
</dbReference>
<keyword evidence="3" id="KW-1185">Reference proteome</keyword>
<evidence type="ECO:0000313" key="2">
    <source>
        <dbReference type="EMBL" id="RCX16518.1"/>
    </source>
</evidence>
<feature type="domain" description="Acyl-protein synthetase LuxE" evidence="1">
    <location>
        <begin position="214"/>
        <end position="370"/>
    </location>
</feature>
<reference evidence="2 3" key="1">
    <citation type="submission" date="2018-07" db="EMBL/GenBank/DDBJ databases">
        <title>Genomic Encyclopedia of Type Strains, Phase IV (KMG-IV): sequencing the most valuable type-strain genomes for metagenomic binning, comparative biology and taxonomic classification.</title>
        <authorList>
            <person name="Goeker M."/>
        </authorList>
    </citation>
    <scope>NUCLEOTIDE SEQUENCE [LARGE SCALE GENOMIC DNA]</scope>
    <source>
        <strain evidence="2 3">DSM 27016</strain>
    </source>
</reference>
<protein>
    <submittedName>
        <fullName evidence="2">Long-chain-fatty-acid---luciferin-component ligase</fullName>
    </submittedName>
</protein>
<dbReference type="Proteomes" id="UP000253034">
    <property type="component" value="Unassembled WGS sequence"/>
</dbReference>
<dbReference type="EMBL" id="QPJT01000010">
    <property type="protein sequence ID" value="RCX16518.1"/>
    <property type="molecule type" value="Genomic_DNA"/>
</dbReference>
<dbReference type="RefSeq" id="WP_114297683.1">
    <property type="nucleotide sequence ID" value="NZ_QPJT01000010.1"/>
</dbReference>
<dbReference type="Pfam" id="PF04443">
    <property type="entry name" value="LuxE"/>
    <property type="match status" value="2"/>
</dbReference>
<dbReference type="InterPro" id="IPR053158">
    <property type="entry name" value="CapK_Type1_Caps_Biosynth"/>
</dbReference>
<accession>A0A369B7D5</accession>
<organism evidence="2 3">
    <name type="scientific">Anaerobacterium chartisolvens</name>
    <dbReference type="NCBI Taxonomy" id="1297424"/>
    <lineage>
        <taxon>Bacteria</taxon>
        <taxon>Bacillati</taxon>
        <taxon>Bacillota</taxon>
        <taxon>Clostridia</taxon>
        <taxon>Eubacteriales</taxon>
        <taxon>Oscillospiraceae</taxon>
        <taxon>Anaerobacterium</taxon>
    </lineage>
</organism>
<keyword evidence="2" id="KW-0436">Ligase</keyword>
<evidence type="ECO:0000259" key="1">
    <source>
        <dbReference type="Pfam" id="PF04443"/>
    </source>
</evidence>